<sequence>MTNSRSSFSYLIRERVRVKAR</sequence>
<comment type="caution">
    <text evidence="1">The sequence shown here is derived from an EMBL/GenBank/DDBJ whole genome shotgun (WGS) entry which is preliminary data.</text>
</comment>
<dbReference type="Proteomes" id="UP000786811">
    <property type="component" value="Unassembled WGS sequence"/>
</dbReference>
<dbReference type="EMBL" id="CAJNRD030001117">
    <property type="protein sequence ID" value="CAG5077775.1"/>
    <property type="molecule type" value="Genomic_DNA"/>
</dbReference>
<gene>
    <name evidence="1" type="ORF">HICCMSTLAB_LOCUS2555</name>
</gene>
<evidence type="ECO:0000313" key="1">
    <source>
        <dbReference type="EMBL" id="CAG5077775.1"/>
    </source>
</evidence>
<keyword evidence="2" id="KW-1185">Reference proteome</keyword>
<evidence type="ECO:0000313" key="2">
    <source>
        <dbReference type="Proteomes" id="UP000786811"/>
    </source>
</evidence>
<accession>A0A8J2H672</accession>
<proteinExistence type="predicted"/>
<reference evidence="1" key="1">
    <citation type="submission" date="2021-04" db="EMBL/GenBank/DDBJ databases">
        <authorList>
            <person name="Chebbi M.A.C M."/>
        </authorList>
    </citation>
    <scope>NUCLEOTIDE SEQUENCE</scope>
</reference>
<organism evidence="1 2">
    <name type="scientific">Cotesia congregata</name>
    <name type="common">Parasitoid wasp</name>
    <name type="synonym">Apanteles congregatus</name>
    <dbReference type="NCBI Taxonomy" id="51543"/>
    <lineage>
        <taxon>Eukaryota</taxon>
        <taxon>Metazoa</taxon>
        <taxon>Ecdysozoa</taxon>
        <taxon>Arthropoda</taxon>
        <taxon>Hexapoda</taxon>
        <taxon>Insecta</taxon>
        <taxon>Pterygota</taxon>
        <taxon>Neoptera</taxon>
        <taxon>Endopterygota</taxon>
        <taxon>Hymenoptera</taxon>
        <taxon>Apocrita</taxon>
        <taxon>Ichneumonoidea</taxon>
        <taxon>Braconidae</taxon>
        <taxon>Microgastrinae</taxon>
        <taxon>Cotesia</taxon>
    </lineage>
</organism>
<protein>
    <submittedName>
        <fullName evidence="1">Uncharacterized protein</fullName>
    </submittedName>
</protein>
<name>A0A8J2H672_COTCN</name>
<dbReference type="AlphaFoldDB" id="A0A8J2H672"/>
<feature type="non-terminal residue" evidence="1">
    <location>
        <position position="21"/>
    </location>
</feature>